<keyword evidence="11" id="KW-0812">Transmembrane</keyword>
<dbReference type="SUPFAM" id="SSF141523">
    <property type="entry name" value="L,D-transpeptidase catalytic domain-like"/>
    <property type="match status" value="1"/>
</dbReference>
<protein>
    <submittedName>
        <fullName evidence="13">Lipoprotein-anchoring transpeptidase ErfK/SrfK</fullName>
    </submittedName>
</protein>
<evidence type="ECO:0000256" key="1">
    <source>
        <dbReference type="ARBA" id="ARBA00004752"/>
    </source>
</evidence>
<organism evidence="13 14">
    <name type="scientific">Sphingobacterium zeae</name>
    <dbReference type="NCBI Taxonomy" id="1776859"/>
    <lineage>
        <taxon>Bacteria</taxon>
        <taxon>Pseudomonadati</taxon>
        <taxon>Bacteroidota</taxon>
        <taxon>Sphingobacteriia</taxon>
        <taxon>Sphingobacteriales</taxon>
        <taxon>Sphingobacteriaceae</taxon>
        <taxon>Sphingobacterium</taxon>
    </lineage>
</organism>
<evidence type="ECO:0000256" key="5">
    <source>
        <dbReference type="ARBA" id="ARBA00022801"/>
    </source>
</evidence>
<keyword evidence="14" id="KW-1185">Reference proteome</keyword>
<keyword evidence="5" id="KW-0378">Hydrolase</keyword>
<keyword evidence="4" id="KW-0808">Transferase</keyword>
<dbReference type="PROSITE" id="PS51257">
    <property type="entry name" value="PROKAR_LIPOPROTEIN"/>
    <property type="match status" value="1"/>
</dbReference>
<keyword evidence="7 9" id="KW-0573">Peptidoglycan synthesis</keyword>
<keyword evidence="8 9" id="KW-0961">Cell wall biogenesis/degradation</keyword>
<dbReference type="Proteomes" id="UP001244640">
    <property type="component" value="Unassembled WGS sequence"/>
</dbReference>
<dbReference type="CDD" id="cd16913">
    <property type="entry name" value="YkuD_like"/>
    <property type="match status" value="1"/>
</dbReference>
<dbReference type="InterPro" id="IPR038063">
    <property type="entry name" value="Transpep_catalytic_dom"/>
</dbReference>
<evidence type="ECO:0000256" key="7">
    <source>
        <dbReference type="ARBA" id="ARBA00022984"/>
    </source>
</evidence>
<dbReference type="InterPro" id="IPR005490">
    <property type="entry name" value="LD_TPept_cat_dom"/>
</dbReference>
<dbReference type="EMBL" id="JAUTBA010000001">
    <property type="protein sequence ID" value="MDQ1151273.1"/>
    <property type="molecule type" value="Genomic_DNA"/>
</dbReference>
<dbReference type="PANTHER" id="PTHR30582:SF24">
    <property type="entry name" value="L,D-TRANSPEPTIDASE ERFK_SRFK-RELATED"/>
    <property type="match status" value="1"/>
</dbReference>
<dbReference type="Gene3D" id="2.40.440.10">
    <property type="entry name" value="L,D-transpeptidase catalytic domain-like"/>
    <property type="match status" value="1"/>
</dbReference>
<feature type="active site" description="Nucleophile" evidence="9">
    <location>
        <position position="267"/>
    </location>
</feature>
<reference evidence="13 14" key="1">
    <citation type="submission" date="2023-07" db="EMBL/GenBank/DDBJ databases">
        <title>Functional and genomic diversity of the sorghum phyllosphere microbiome.</title>
        <authorList>
            <person name="Shade A."/>
        </authorList>
    </citation>
    <scope>NUCLEOTIDE SEQUENCE [LARGE SCALE GENOMIC DNA]</scope>
    <source>
        <strain evidence="13 14">SORGH_AS_0892</strain>
    </source>
</reference>
<dbReference type="PANTHER" id="PTHR30582">
    <property type="entry name" value="L,D-TRANSPEPTIDASE"/>
    <property type="match status" value="1"/>
</dbReference>
<evidence type="ECO:0000313" key="13">
    <source>
        <dbReference type="EMBL" id="MDQ1151273.1"/>
    </source>
</evidence>
<feature type="domain" description="L,D-TPase catalytic" evidence="12">
    <location>
        <begin position="160"/>
        <end position="293"/>
    </location>
</feature>
<accession>A0ABU0U955</accession>
<evidence type="ECO:0000256" key="10">
    <source>
        <dbReference type="SAM" id="MobiDB-lite"/>
    </source>
</evidence>
<dbReference type="PROSITE" id="PS52029">
    <property type="entry name" value="LD_TPASE"/>
    <property type="match status" value="1"/>
</dbReference>
<evidence type="ECO:0000256" key="2">
    <source>
        <dbReference type="ARBA" id="ARBA00005992"/>
    </source>
</evidence>
<comment type="caution">
    <text evidence="13">The sequence shown here is derived from an EMBL/GenBank/DDBJ whole genome shotgun (WGS) entry which is preliminary data.</text>
</comment>
<dbReference type="RefSeq" id="WP_380822495.1">
    <property type="nucleotide sequence ID" value="NZ_JBHRVL010000001.1"/>
</dbReference>
<dbReference type="InterPro" id="IPR050979">
    <property type="entry name" value="LD-transpeptidase"/>
</dbReference>
<feature type="transmembrane region" description="Helical" evidence="11">
    <location>
        <begin position="12"/>
        <end position="30"/>
    </location>
</feature>
<comment type="pathway">
    <text evidence="1 9">Cell wall biogenesis; peptidoglycan biosynthesis.</text>
</comment>
<name>A0ABU0U955_9SPHI</name>
<feature type="region of interest" description="Disordered" evidence="10">
    <location>
        <begin position="375"/>
        <end position="418"/>
    </location>
</feature>
<keyword evidence="6 9" id="KW-0133">Cell shape</keyword>
<evidence type="ECO:0000259" key="12">
    <source>
        <dbReference type="PROSITE" id="PS52029"/>
    </source>
</evidence>
<feature type="active site" description="Proton donor/acceptor" evidence="9">
    <location>
        <position position="251"/>
    </location>
</feature>
<evidence type="ECO:0000256" key="8">
    <source>
        <dbReference type="ARBA" id="ARBA00023316"/>
    </source>
</evidence>
<evidence type="ECO:0000256" key="9">
    <source>
        <dbReference type="PROSITE-ProRule" id="PRU01373"/>
    </source>
</evidence>
<evidence type="ECO:0000313" key="14">
    <source>
        <dbReference type="Proteomes" id="UP001244640"/>
    </source>
</evidence>
<keyword evidence="11" id="KW-1133">Transmembrane helix</keyword>
<evidence type="ECO:0000256" key="6">
    <source>
        <dbReference type="ARBA" id="ARBA00022960"/>
    </source>
</evidence>
<evidence type="ECO:0000256" key="3">
    <source>
        <dbReference type="ARBA" id="ARBA00022676"/>
    </source>
</evidence>
<keyword evidence="3" id="KW-0328">Glycosyltransferase</keyword>
<keyword evidence="11" id="KW-0472">Membrane</keyword>
<evidence type="ECO:0000256" key="11">
    <source>
        <dbReference type="SAM" id="Phobius"/>
    </source>
</evidence>
<comment type="similarity">
    <text evidence="2">Belongs to the YkuD family.</text>
</comment>
<sequence length="448" mass="49506">MKNIIMLSNYKNIIQISLWGIFLISFVFTGCRDRNTKNQPAGKEVSKMKEQAENTDFTLAFLNALFYEEDFESSLKSQLQLSQRQIADLKVAASTAVEKLSEEDEPSSKSFKESINQATTQIVKILGNQKAAQFFHFITARYNDGENTLPIEPNHIPEDTRIIVNAPAFRMDVFQQGKLVKTYSIAIGYPEFPLPTGVRKATNIIFNPTWTPPDEPWVKGKVSPGEKVPAGSKLNPLGPIKIPIGMPSLIHGGKDVSKLGAFASHGCVGLTDGQVQDFTKFLSLVAGNPISAEAIANYEKKDTKTETVKLKQPVLVELRYETIVAQDGGLHIFRDVYERGTNTIENATRVLDKYNIKLEKLSEQERTSLMKGLEDMNQDARGNKIAGVDNPESSSTGDSAKERAADKESRKDKGQVTKKVVGQKEIVVRIAALKGKGYPLPVDINSGK</sequence>
<feature type="compositionally biased region" description="Basic and acidic residues" evidence="10">
    <location>
        <begin position="399"/>
        <end position="415"/>
    </location>
</feature>
<keyword evidence="13" id="KW-0449">Lipoprotein</keyword>
<proteinExistence type="inferred from homology"/>
<dbReference type="Pfam" id="PF03734">
    <property type="entry name" value="YkuD"/>
    <property type="match status" value="1"/>
</dbReference>
<evidence type="ECO:0000256" key="4">
    <source>
        <dbReference type="ARBA" id="ARBA00022679"/>
    </source>
</evidence>
<gene>
    <name evidence="13" type="ORF">QE382_003257</name>
</gene>